<reference evidence="3" key="1">
    <citation type="journal article" date="2019" name="Int. J. Syst. Evol. Microbiol.">
        <title>The Global Catalogue of Microorganisms (GCM) 10K type strain sequencing project: providing services to taxonomists for standard genome sequencing and annotation.</title>
        <authorList>
            <consortium name="The Broad Institute Genomics Platform"/>
            <consortium name="The Broad Institute Genome Sequencing Center for Infectious Disease"/>
            <person name="Wu L."/>
            <person name="Ma J."/>
        </authorList>
    </citation>
    <scope>NUCLEOTIDE SEQUENCE [LARGE SCALE GENOMIC DNA]</scope>
    <source>
        <strain evidence="3">JCM 18532</strain>
    </source>
</reference>
<protein>
    <recommendedName>
        <fullName evidence="1">Glycosyltransferase 2-like domain-containing protein</fullName>
    </recommendedName>
</protein>
<evidence type="ECO:0000259" key="1">
    <source>
        <dbReference type="Pfam" id="PF00535"/>
    </source>
</evidence>
<keyword evidence="3" id="KW-1185">Reference proteome</keyword>
<dbReference type="Gene3D" id="3.90.550.10">
    <property type="entry name" value="Spore Coat Polysaccharide Biosynthesis Protein SpsA, Chain A"/>
    <property type="match status" value="1"/>
</dbReference>
<sequence length="415" mass="45091">MSLDHSDVAGTEREPLLSVLIPTRNRLGTLVHTVANVLEHGGDDLEVVIHDTSDEQRAEAELASRFAGDARLRYVYSAPPMSFAETFDKTVSLARGRFVTIVGDDDGIGSALALAATLADEQGWDAISPTLPAAYNWPDFRHAYYGDSDAGRLVLRDFSGAVSTLDAPAELRSSARNSFQTFDRLPRIYYGVVRRSCLDDLRADAGGCFFGASPDISGAVGLAQYVRTLVRIDYPLFVPGSSARSGAGLSGMKQHAGSLAETPQTAAFAATWPPQVPPVYSVQTVWAQAALATLDEVDKEGTGRRLNVGRLHAQTLVHNPKFAQPVLASLAANVRCSWWRAPGLLAGFVVGGLREAAWRARGLGYRIFKRGYYRYDYTRTDLPDIQVAVNALEQQLQGRGESFDRVAQQWRVSGA</sequence>
<gene>
    <name evidence="2" type="ORF">GCM10023350_38060</name>
</gene>
<dbReference type="RefSeq" id="WP_345528517.1">
    <property type="nucleotide sequence ID" value="NZ_BAABKN010000023.1"/>
</dbReference>
<dbReference type="EMBL" id="BAABKN010000023">
    <property type="protein sequence ID" value="GAA4749359.1"/>
    <property type="molecule type" value="Genomic_DNA"/>
</dbReference>
<dbReference type="InterPro" id="IPR029044">
    <property type="entry name" value="Nucleotide-diphossugar_trans"/>
</dbReference>
<name>A0ABP8Z8E5_9ACTN</name>
<organism evidence="2 3">
    <name type="scientific">Nocardioides endophyticus</name>
    <dbReference type="NCBI Taxonomy" id="1353775"/>
    <lineage>
        <taxon>Bacteria</taxon>
        <taxon>Bacillati</taxon>
        <taxon>Actinomycetota</taxon>
        <taxon>Actinomycetes</taxon>
        <taxon>Propionibacteriales</taxon>
        <taxon>Nocardioidaceae</taxon>
        <taxon>Nocardioides</taxon>
    </lineage>
</organism>
<dbReference type="InterPro" id="IPR001173">
    <property type="entry name" value="Glyco_trans_2-like"/>
</dbReference>
<dbReference type="CDD" id="cd00761">
    <property type="entry name" value="Glyco_tranf_GTA_type"/>
    <property type="match status" value="1"/>
</dbReference>
<evidence type="ECO:0000313" key="3">
    <source>
        <dbReference type="Proteomes" id="UP001499882"/>
    </source>
</evidence>
<comment type="caution">
    <text evidence="2">The sequence shown here is derived from an EMBL/GenBank/DDBJ whole genome shotgun (WGS) entry which is preliminary data.</text>
</comment>
<feature type="domain" description="Glycosyltransferase 2-like" evidence="1">
    <location>
        <begin position="18"/>
        <end position="106"/>
    </location>
</feature>
<proteinExistence type="predicted"/>
<accession>A0ABP8Z8E5</accession>
<dbReference type="Pfam" id="PF00535">
    <property type="entry name" value="Glycos_transf_2"/>
    <property type="match status" value="1"/>
</dbReference>
<dbReference type="SUPFAM" id="SSF53448">
    <property type="entry name" value="Nucleotide-diphospho-sugar transferases"/>
    <property type="match status" value="1"/>
</dbReference>
<evidence type="ECO:0000313" key="2">
    <source>
        <dbReference type="EMBL" id="GAA4749359.1"/>
    </source>
</evidence>
<dbReference type="Proteomes" id="UP001499882">
    <property type="component" value="Unassembled WGS sequence"/>
</dbReference>